<comment type="similarity">
    <text evidence="1">Belongs to the GSP E family.</text>
</comment>
<dbReference type="NCBIfam" id="TIGR02782">
    <property type="entry name" value="TrbB_P"/>
    <property type="match status" value="1"/>
</dbReference>
<dbReference type="PANTHER" id="PTHR30486">
    <property type="entry name" value="TWITCHING MOTILITY PROTEIN PILT"/>
    <property type="match status" value="1"/>
</dbReference>
<feature type="domain" description="Bacterial type II secretion system protein E" evidence="2">
    <location>
        <begin position="125"/>
        <end position="276"/>
    </location>
</feature>
<accession>A0A6L2R758</accession>
<dbReference type="PANTHER" id="PTHR30486:SF6">
    <property type="entry name" value="TYPE IV PILUS RETRACTATION ATPASE PILT"/>
    <property type="match status" value="1"/>
</dbReference>
<dbReference type="InterPro" id="IPR014149">
    <property type="entry name" value="Conjug-transfer_TrbB"/>
</dbReference>
<organism evidence="3 4">
    <name type="scientific">Candidatus Desulfovibrio kirbyi</name>
    <dbReference type="NCBI Taxonomy" id="2696086"/>
    <lineage>
        <taxon>Bacteria</taxon>
        <taxon>Pseudomonadati</taxon>
        <taxon>Thermodesulfobacteriota</taxon>
        <taxon>Desulfovibrionia</taxon>
        <taxon>Desulfovibrionales</taxon>
        <taxon>Desulfovibrionaceae</taxon>
        <taxon>Desulfovibrio</taxon>
    </lineage>
</organism>
<evidence type="ECO:0000256" key="1">
    <source>
        <dbReference type="ARBA" id="ARBA00006611"/>
    </source>
</evidence>
<sequence length="318" mass="35001">MYRACDDPRLLDSLRHNCGALFMDALNDKAVIEIMLNPDGSLWIERYGQDHEHIGDISPAQGRLVLSLVASGLVLTVNEHNPIVEGEFPLDGSRFEGTFPPIVGPGPSFSLRKKASRVFTLAEVVRIIRAAVQQRKNIVVVGGTSSGKTTFVNAVIDAIADLTPSHRLIILEDTAELQSKSANTVFFHTSILAHVDMRTLAKVSMRYAPKRILVGEVRDAAALEMLKLWNTGHPGGVSTFHADSAEEALPRLEELVEEAGLGPKQKLIGRAVDLVVYMEKPPDNQRRISSIIKVTGFDPKKESYETENLYAFPVVRNV</sequence>
<dbReference type="InterPro" id="IPR027417">
    <property type="entry name" value="P-loop_NTPase"/>
</dbReference>
<dbReference type="Proteomes" id="UP000505077">
    <property type="component" value="Unassembled WGS sequence"/>
</dbReference>
<gene>
    <name evidence="3" type="ORF">ZNDK_1130</name>
</gene>
<comment type="caution">
    <text evidence="3">The sequence shown here is derived from an EMBL/GenBank/DDBJ whole genome shotgun (WGS) entry which is preliminary data.</text>
</comment>
<evidence type="ECO:0000313" key="4">
    <source>
        <dbReference type="Proteomes" id="UP000505077"/>
    </source>
</evidence>
<dbReference type="EMBL" id="BLLL01000013">
    <property type="protein sequence ID" value="GFH63359.1"/>
    <property type="molecule type" value="Genomic_DNA"/>
</dbReference>
<dbReference type="GO" id="GO:0005524">
    <property type="term" value="F:ATP binding"/>
    <property type="evidence" value="ECO:0007669"/>
    <property type="project" value="InterPro"/>
</dbReference>
<dbReference type="GO" id="GO:0016887">
    <property type="term" value="F:ATP hydrolysis activity"/>
    <property type="evidence" value="ECO:0007669"/>
    <property type="project" value="InterPro"/>
</dbReference>
<dbReference type="AlphaFoldDB" id="A0A6L2R758"/>
<dbReference type="GO" id="GO:0005737">
    <property type="term" value="C:cytoplasm"/>
    <property type="evidence" value="ECO:0007669"/>
    <property type="project" value="InterPro"/>
</dbReference>
<dbReference type="Gene3D" id="3.30.450.90">
    <property type="match status" value="1"/>
</dbReference>
<dbReference type="InterPro" id="IPR001482">
    <property type="entry name" value="T2SS/T4SS_dom"/>
</dbReference>
<evidence type="ECO:0000313" key="3">
    <source>
        <dbReference type="EMBL" id="GFH63359.1"/>
    </source>
</evidence>
<dbReference type="CDD" id="cd01130">
    <property type="entry name" value="VirB11-like_ATPase"/>
    <property type="match status" value="1"/>
</dbReference>
<dbReference type="Gene3D" id="3.40.50.300">
    <property type="entry name" value="P-loop containing nucleotide triphosphate hydrolases"/>
    <property type="match status" value="1"/>
</dbReference>
<dbReference type="SUPFAM" id="SSF52540">
    <property type="entry name" value="P-loop containing nucleoside triphosphate hydrolases"/>
    <property type="match status" value="1"/>
</dbReference>
<name>A0A6L2R758_9BACT</name>
<dbReference type="Pfam" id="PF00437">
    <property type="entry name" value="T2SSE"/>
    <property type="match status" value="1"/>
</dbReference>
<protein>
    <submittedName>
        <fullName evidence="3">Putative type IV secretion system component virB11</fullName>
    </submittedName>
</protein>
<dbReference type="InterPro" id="IPR050921">
    <property type="entry name" value="T4SS_GSP_E_ATPase"/>
</dbReference>
<reference evidence="3 4" key="1">
    <citation type="journal article" date="2020" name="ISME J.">
        <title>Parallel Reductive Genome Evolution in Desulfovibrio Ectosymbionts Independently Acquired by Trichonympha Protists in the Termite Gut.</title>
        <authorList>
            <person name="Takeuchi M."/>
            <person name="Kuwahara H."/>
            <person name="Murakami T."/>
            <person name="Takahashi K."/>
            <person name="Kajitani R."/>
            <person name="Toyoda A."/>
            <person name="Itoh T."/>
            <person name="Ohkuma M."/>
            <person name="Hongoh Y."/>
        </authorList>
    </citation>
    <scope>NUCLEOTIDE SEQUENCE [LARGE SCALE GENOMIC DNA]</scope>
    <source>
        <strain evidence="3">ZnDsv-02</strain>
    </source>
</reference>
<evidence type="ECO:0000259" key="2">
    <source>
        <dbReference type="Pfam" id="PF00437"/>
    </source>
</evidence>
<proteinExistence type="inferred from homology"/>